<name>A0ABN7WTK7_GIGMA</name>
<proteinExistence type="predicted"/>
<reference evidence="1 2" key="1">
    <citation type="submission" date="2021-06" db="EMBL/GenBank/DDBJ databases">
        <authorList>
            <person name="Kallberg Y."/>
            <person name="Tangrot J."/>
            <person name="Rosling A."/>
        </authorList>
    </citation>
    <scope>NUCLEOTIDE SEQUENCE [LARGE SCALE GENOMIC DNA]</scope>
    <source>
        <strain evidence="1 2">120-4 pot B 10/14</strain>
    </source>
</reference>
<accession>A0ABN7WTK7</accession>
<dbReference type="Proteomes" id="UP000789901">
    <property type="component" value="Unassembled WGS sequence"/>
</dbReference>
<evidence type="ECO:0000313" key="1">
    <source>
        <dbReference type="EMBL" id="CAG8840335.1"/>
    </source>
</evidence>
<gene>
    <name evidence="1" type="ORF">GMARGA_LOCUS34863</name>
</gene>
<dbReference type="EMBL" id="CAJVQB010062602">
    <property type="protein sequence ID" value="CAG8840335.1"/>
    <property type="molecule type" value="Genomic_DNA"/>
</dbReference>
<evidence type="ECO:0000313" key="2">
    <source>
        <dbReference type="Proteomes" id="UP000789901"/>
    </source>
</evidence>
<protein>
    <submittedName>
        <fullName evidence="1">35006_t:CDS:1</fullName>
    </submittedName>
</protein>
<keyword evidence="2" id="KW-1185">Reference proteome</keyword>
<sequence length="52" mass="5912">VIQVDPINITSRIKNDRLHASERMQQSLNSPSAEQLSIVCLMNHVLIRNSKI</sequence>
<comment type="caution">
    <text evidence="1">The sequence shown here is derived from an EMBL/GenBank/DDBJ whole genome shotgun (WGS) entry which is preliminary data.</text>
</comment>
<feature type="non-terminal residue" evidence="1">
    <location>
        <position position="1"/>
    </location>
</feature>
<organism evidence="1 2">
    <name type="scientific">Gigaspora margarita</name>
    <dbReference type="NCBI Taxonomy" id="4874"/>
    <lineage>
        <taxon>Eukaryota</taxon>
        <taxon>Fungi</taxon>
        <taxon>Fungi incertae sedis</taxon>
        <taxon>Mucoromycota</taxon>
        <taxon>Glomeromycotina</taxon>
        <taxon>Glomeromycetes</taxon>
        <taxon>Diversisporales</taxon>
        <taxon>Gigasporaceae</taxon>
        <taxon>Gigaspora</taxon>
    </lineage>
</organism>